<dbReference type="GO" id="GO:0003723">
    <property type="term" value="F:RNA binding"/>
    <property type="evidence" value="ECO:0007669"/>
    <property type="project" value="TreeGrafter"/>
</dbReference>
<dbReference type="SMART" id="SM00320">
    <property type="entry name" value="WD40"/>
    <property type="match status" value="7"/>
</dbReference>
<dbReference type="Pfam" id="PF12894">
    <property type="entry name" value="ANAPC4_WD40"/>
    <property type="match status" value="1"/>
</dbReference>
<feature type="domain" description="Anaphase-promoting complex subunit 4-like WD40" evidence="1">
    <location>
        <begin position="114"/>
        <end position="187"/>
    </location>
</feature>
<sequence length="418" mass="47409">MSAPAVHNVRFYKPKPYAAYCMVLKKSENLLAVGRSDDSIEIWNLNNAPFIERRIPPIVDNNYTQQLCWCNDRLFSVNLNGFLVEYDLYNLTVRHKSAVTGEAAYCLDVNNSNSQIAVGTEQGYLNIFSVNEDVLFEKFLDKQEGRILCLKYFPNGKYIASGSIDTVRIWNVKSGQAIHRITTGRAETNKETIVWDLQVTSEGIVISGDSRGKITFWDGKIGSQIESFQSHRADILSVCLSSDEKTLYCAGVDPLIISYEKVKVKGTSQKWVKSIQRKIHDHDVRCLILLKDKLYSCGIDGYLACSYHPPKTVHKFPPLLPSSCISISTERKIVLLQYSLQIELWELGKVDTGKEQEGLFKLDSLPKKLVQIFRTVKNSNNEEENEGIICSALSNDGKWIVFSTDTAVRIFNFKYVSW</sequence>
<dbReference type="GO" id="GO:0032040">
    <property type="term" value="C:small-subunit processome"/>
    <property type="evidence" value="ECO:0007669"/>
    <property type="project" value="TreeGrafter"/>
</dbReference>
<dbReference type="InterPro" id="IPR001680">
    <property type="entry name" value="WD40_rpt"/>
</dbReference>
<dbReference type="InParanoid" id="A0A7F5RIP3"/>
<dbReference type="SUPFAM" id="SSF50978">
    <property type="entry name" value="WD40 repeat-like"/>
    <property type="match status" value="2"/>
</dbReference>
<dbReference type="Pfam" id="PF00400">
    <property type="entry name" value="WD40"/>
    <property type="match status" value="1"/>
</dbReference>
<dbReference type="GeneID" id="112906237"/>
<protein>
    <submittedName>
        <fullName evidence="3">U3 small nucleolar RNA-associated protein 4 homolog</fullName>
    </submittedName>
</protein>
<gene>
    <name evidence="3" type="primary">LOC112906237</name>
</gene>
<accession>A0A7F5RIP3</accession>
<dbReference type="Gene3D" id="2.130.10.10">
    <property type="entry name" value="YVTN repeat-like/Quinoprotein amine dehydrogenase"/>
    <property type="match status" value="2"/>
</dbReference>
<dbReference type="InterPro" id="IPR036322">
    <property type="entry name" value="WD40_repeat_dom_sf"/>
</dbReference>
<dbReference type="Proteomes" id="UP000192223">
    <property type="component" value="Unplaced"/>
</dbReference>
<keyword evidence="2" id="KW-1185">Reference proteome</keyword>
<evidence type="ECO:0000313" key="2">
    <source>
        <dbReference type="Proteomes" id="UP000192223"/>
    </source>
</evidence>
<dbReference type="InterPro" id="IPR015943">
    <property type="entry name" value="WD40/YVTN_repeat-like_dom_sf"/>
</dbReference>
<name>A0A7F5RIP3_AGRPL</name>
<evidence type="ECO:0000313" key="3">
    <source>
        <dbReference type="RefSeq" id="XP_025835846.1"/>
    </source>
</evidence>
<dbReference type="FunCoup" id="A0A7F5RIP3">
    <property type="interactions" value="1161"/>
</dbReference>
<dbReference type="InterPro" id="IPR046351">
    <property type="entry name" value="UTP4"/>
</dbReference>
<dbReference type="GO" id="GO:0000462">
    <property type="term" value="P:maturation of SSU-rRNA from tricistronic rRNA transcript (SSU-rRNA, 5.8S rRNA, LSU-rRNA)"/>
    <property type="evidence" value="ECO:0007669"/>
    <property type="project" value="InterPro"/>
</dbReference>
<organism evidence="2 3">
    <name type="scientific">Agrilus planipennis</name>
    <name type="common">Emerald ash borer</name>
    <name type="synonym">Agrilus marcopoli</name>
    <dbReference type="NCBI Taxonomy" id="224129"/>
    <lineage>
        <taxon>Eukaryota</taxon>
        <taxon>Metazoa</taxon>
        <taxon>Ecdysozoa</taxon>
        <taxon>Arthropoda</taxon>
        <taxon>Hexapoda</taxon>
        <taxon>Insecta</taxon>
        <taxon>Pterygota</taxon>
        <taxon>Neoptera</taxon>
        <taxon>Endopterygota</taxon>
        <taxon>Coleoptera</taxon>
        <taxon>Polyphaga</taxon>
        <taxon>Elateriformia</taxon>
        <taxon>Buprestoidea</taxon>
        <taxon>Buprestidae</taxon>
        <taxon>Agrilinae</taxon>
        <taxon>Agrilus</taxon>
    </lineage>
</organism>
<dbReference type="GO" id="GO:0030686">
    <property type="term" value="C:90S preribosome"/>
    <property type="evidence" value="ECO:0007669"/>
    <property type="project" value="InterPro"/>
</dbReference>
<dbReference type="GO" id="GO:0034455">
    <property type="term" value="C:t-UTP complex"/>
    <property type="evidence" value="ECO:0007669"/>
    <property type="project" value="TreeGrafter"/>
</dbReference>
<proteinExistence type="predicted"/>
<evidence type="ECO:0000259" key="1">
    <source>
        <dbReference type="Pfam" id="PF12894"/>
    </source>
</evidence>
<reference evidence="3" key="1">
    <citation type="submission" date="2025-08" db="UniProtKB">
        <authorList>
            <consortium name="RefSeq"/>
        </authorList>
    </citation>
    <scope>IDENTIFICATION</scope>
    <source>
        <tissue evidence="3">Entire body</tissue>
    </source>
</reference>
<dbReference type="OrthoDB" id="8883818at2759"/>
<dbReference type="InterPro" id="IPR024977">
    <property type="entry name" value="Apc4-like_WD40_dom"/>
</dbReference>
<dbReference type="AlphaFoldDB" id="A0A7F5RIP3"/>
<dbReference type="RefSeq" id="XP_025835846.1">
    <property type="nucleotide sequence ID" value="XM_025980061.1"/>
</dbReference>
<dbReference type="PANTHER" id="PTHR44163:SF1">
    <property type="entry name" value="U3 SMALL NUCLEOLAR RNA-ASSOCIATED PROTEIN 4 HOMOLOG"/>
    <property type="match status" value="1"/>
</dbReference>
<dbReference type="KEGG" id="apln:112906237"/>
<dbReference type="PANTHER" id="PTHR44163">
    <property type="entry name" value="U3 SMALL NUCLEOLAR RNA-ASSOCIATED PROTEIN 4 HOMOLOG"/>
    <property type="match status" value="1"/>
</dbReference>